<protein>
    <submittedName>
        <fullName evidence="3">Uncharacterized protein</fullName>
    </submittedName>
</protein>
<organism evidence="3 4">
    <name type="scientific">Elysia marginata</name>
    <dbReference type="NCBI Taxonomy" id="1093978"/>
    <lineage>
        <taxon>Eukaryota</taxon>
        <taxon>Metazoa</taxon>
        <taxon>Spiralia</taxon>
        <taxon>Lophotrochozoa</taxon>
        <taxon>Mollusca</taxon>
        <taxon>Gastropoda</taxon>
        <taxon>Heterobranchia</taxon>
        <taxon>Euthyneura</taxon>
        <taxon>Panpulmonata</taxon>
        <taxon>Sacoglossa</taxon>
        <taxon>Placobranchoidea</taxon>
        <taxon>Plakobranchidae</taxon>
        <taxon>Elysia</taxon>
    </lineage>
</organism>
<dbReference type="EMBL" id="BMAT01005481">
    <property type="protein sequence ID" value="GFR94079.1"/>
    <property type="molecule type" value="Genomic_DNA"/>
</dbReference>
<evidence type="ECO:0000256" key="2">
    <source>
        <dbReference type="SAM" id="Phobius"/>
    </source>
</evidence>
<feature type="region of interest" description="Disordered" evidence="1">
    <location>
        <begin position="180"/>
        <end position="218"/>
    </location>
</feature>
<accession>A0AAV4H8M4</accession>
<feature type="compositionally biased region" description="Basic and acidic residues" evidence="1">
    <location>
        <begin position="199"/>
        <end position="216"/>
    </location>
</feature>
<evidence type="ECO:0000313" key="3">
    <source>
        <dbReference type="EMBL" id="GFR94079.1"/>
    </source>
</evidence>
<sequence length="448" mass="50063">MTNTTKAPSGQTPGQRSNKTLTPRLLLVVLLVVIATCFAFIVLEMPFMEHFKFPAVRLSPMTSISKTPNDSRISFSGIPGAVDRPEHLPDSTTQELLTLDTVIEQFNKDVARSPGSVESYFGDHNVMTLLNWVLGKIVELSNKIKDNKSQIEKLKTFKSMETSGMNKKFIKTSEITKNSGKSKKVKLQPKVETPASKVGDAEGHIAETKQQTDKKTGPVARPRLVLFSTWRDKPEKRQAHDNVLRTWRLWEPLVIPLVFTNDTNIASRARTFGWRVLREPRAGCTGQHGVPLLREMFRSAMANFDSHLYAYVNGDLLLGNGLLSTIEAIVKNKELMGKPLLGLINRINVDFYHKKREPVYTLQSFNSLVSDGRAMTDGSSDGFITNKRFPWQHVPDIVPGRKGVAMWLVSYAREMGAATVDVSGTLRAIHMMATQAGKDESKNHPGYK</sequence>
<dbReference type="Proteomes" id="UP000762676">
    <property type="component" value="Unassembled WGS sequence"/>
</dbReference>
<dbReference type="AlphaFoldDB" id="A0AAV4H8M4"/>
<evidence type="ECO:0000313" key="4">
    <source>
        <dbReference type="Proteomes" id="UP000762676"/>
    </source>
</evidence>
<keyword evidence="2" id="KW-1133">Transmembrane helix</keyword>
<feature type="transmembrane region" description="Helical" evidence="2">
    <location>
        <begin position="25"/>
        <end position="43"/>
    </location>
</feature>
<evidence type="ECO:0000256" key="1">
    <source>
        <dbReference type="SAM" id="MobiDB-lite"/>
    </source>
</evidence>
<keyword evidence="2" id="KW-0472">Membrane</keyword>
<gene>
    <name evidence="3" type="ORF">ElyMa_002659400</name>
</gene>
<proteinExistence type="predicted"/>
<reference evidence="3 4" key="1">
    <citation type="journal article" date="2021" name="Elife">
        <title>Chloroplast acquisition without the gene transfer in kleptoplastic sea slugs, Plakobranchus ocellatus.</title>
        <authorList>
            <person name="Maeda T."/>
            <person name="Takahashi S."/>
            <person name="Yoshida T."/>
            <person name="Shimamura S."/>
            <person name="Takaki Y."/>
            <person name="Nagai Y."/>
            <person name="Toyoda A."/>
            <person name="Suzuki Y."/>
            <person name="Arimoto A."/>
            <person name="Ishii H."/>
            <person name="Satoh N."/>
            <person name="Nishiyama T."/>
            <person name="Hasebe M."/>
            <person name="Maruyama T."/>
            <person name="Minagawa J."/>
            <person name="Obokata J."/>
            <person name="Shigenobu S."/>
        </authorList>
    </citation>
    <scope>NUCLEOTIDE SEQUENCE [LARGE SCALE GENOMIC DNA]</scope>
</reference>
<keyword evidence="2" id="KW-0812">Transmembrane</keyword>
<name>A0AAV4H8M4_9GAST</name>
<keyword evidence="4" id="KW-1185">Reference proteome</keyword>
<comment type="caution">
    <text evidence="3">The sequence shown here is derived from an EMBL/GenBank/DDBJ whole genome shotgun (WGS) entry which is preliminary data.</text>
</comment>